<evidence type="ECO:0000256" key="1">
    <source>
        <dbReference type="ARBA" id="ARBA00001954"/>
    </source>
</evidence>
<feature type="region of interest" description="Disordered" evidence="4">
    <location>
        <begin position="329"/>
        <end position="351"/>
    </location>
</feature>
<dbReference type="InterPro" id="IPR003819">
    <property type="entry name" value="TauD/TfdA-like"/>
</dbReference>
<organism evidence="6 7">
    <name type="scientific">Roseomonas acroporae</name>
    <dbReference type="NCBI Taxonomy" id="2937791"/>
    <lineage>
        <taxon>Bacteria</taxon>
        <taxon>Pseudomonadati</taxon>
        <taxon>Pseudomonadota</taxon>
        <taxon>Alphaproteobacteria</taxon>
        <taxon>Acetobacterales</taxon>
        <taxon>Roseomonadaceae</taxon>
        <taxon>Roseomonas</taxon>
    </lineage>
</organism>
<keyword evidence="6" id="KW-0223">Dioxygenase</keyword>
<dbReference type="PANTHER" id="PTHR10696">
    <property type="entry name" value="GAMMA-BUTYROBETAINE HYDROXYLASE-RELATED"/>
    <property type="match status" value="1"/>
</dbReference>
<dbReference type="Gene3D" id="3.60.130.10">
    <property type="entry name" value="Clavaminate synthase-like"/>
    <property type="match status" value="1"/>
</dbReference>
<dbReference type="GO" id="GO:0017000">
    <property type="term" value="P:antibiotic biosynthetic process"/>
    <property type="evidence" value="ECO:0007669"/>
    <property type="project" value="UniProtKB-KW"/>
</dbReference>
<evidence type="ECO:0000313" key="7">
    <source>
        <dbReference type="Proteomes" id="UP001139516"/>
    </source>
</evidence>
<dbReference type="Proteomes" id="UP001139516">
    <property type="component" value="Unassembled WGS sequence"/>
</dbReference>
<dbReference type="SUPFAM" id="SSF51197">
    <property type="entry name" value="Clavaminate synthase-like"/>
    <property type="match status" value="1"/>
</dbReference>
<dbReference type="AlphaFoldDB" id="A0A9X2BV64"/>
<dbReference type="InterPro" id="IPR050411">
    <property type="entry name" value="AlphaKG_dependent_hydroxylases"/>
</dbReference>
<evidence type="ECO:0000313" key="6">
    <source>
        <dbReference type="EMBL" id="MCK8783689.1"/>
    </source>
</evidence>
<accession>A0A9X2BV64</accession>
<dbReference type="Pfam" id="PF02668">
    <property type="entry name" value="TauD"/>
    <property type="match status" value="1"/>
</dbReference>
<keyword evidence="7" id="KW-1185">Reference proteome</keyword>
<evidence type="ECO:0000256" key="4">
    <source>
        <dbReference type="SAM" id="MobiDB-lite"/>
    </source>
</evidence>
<keyword evidence="3" id="KW-0045">Antibiotic biosynthesis</keyword>
<name>A0A9X2BV64_9PROT</name>
<dbReference type="RefSeq" id="WP_248665815.1">
    <property type="nucleotide sequence ID" value="NZ_JALPRX010000016.1"/>
</dbReference>
<keyword evidence="2" id="KW-0560">Oxidoreductase</keyword>
<gene>
    <name evidence="6" type="ORF">M0638_04745</name>
</gene>
<dbReference type="PANTHER" id="PTHR10696:SF56">
    <property type="entry name" value="TAUD_TFDA-LIKE DOMAIN-CONTAINING PROTEIN"/>
    <property type="match status" value="1"/>
</dbReference>
<comment type="cofactor">
    <cofactor evidence="1">
        <name>Fe(2+)</name>
        <dbReference type="ChEBI" id="CHEBI:29033"/>
    </cofactor>
</comment>
<feature type="domain" description="TauD/TfdA-like" evidence="5">
    <location>
        <begin position="65"/>
        <end position="318"/>
    </location>
</feature>
<dbReference type="InterPro" id="IPR042098">
    <property type="entry name" value="TauD-like_sf"/>
</dbReference>
<dbReference type="EMBL" id="JALPRX010000016">
    <property type="protein sequence ID" value="MCK8783689.1"/>
    <property type="molecule type" value="Genomic_DNA"/>
</dbReference>
<evidence type="ECO:0000259" key="5">
    <source>
        <dbReference type="Pfam" id="PF02668"/>
    </source>
</evidence>
<protein>
    <submittedName>
        <fullName evidence="6">TauD/TfdA family dioxygenase</fullName>
    </submittedName>
</protein>
<evidence type="ECO:0000256" key="2">
    <source>
        <dbReference type="ARBA" id="ARBA00023002"/>
    </source>
</evidence>
<sequence>MNETPEFRPVADASVWRGADLVGDPAWIHWLGADEVEELAAALAVARAKGERDGEKGRGLATTAITRDDFPLPTLGPRLAALREEARLGRGFFLIRGLPADRFDEAEREAIFWGIGTWLGSPVSQNAHGELLGHVFDQGRTYGAANTRGYQTNARLPYHTDRCDLVGLLCQRKAKAGGLSSIVSTMAVHDEILRTRPDLLPYLYRGYRYGEREAADRPDGVTPHRIPVFSRQDGLLSCRFIRSPIDMAVRRTGIPHEPAEAEALELMTRLTEDPELRLDMDLEPGDMQFCNNYVTAHSRTGFEDFAEPARRRLMVRLWLSFPERRKLAPDFGEHDGIPQRLAAEAAPPVPA</sequence>
<evidence type="ECO:0000256" key="3">
    <source>
        <dbReference type="ARBA" id="ARBA00023194"/>
    </source>
</evidence>
<proteinExistence type="predicted"/>
<reference evidence="6" key="1">
    <citation type="submission" date="2022-04" db="EMBL/GenBank/DDBJ databases">
        <title>Roseomonas acroporae sp. nov., isolated from coral Acropora digitifera.</title>
        <authorList>
            <person name="Sun H."/>
        </authorList>
    </citation>
    <scope>NUCLEOTIDE SEQUENCE</scope>
    <source>
        <strain evidence="6">NAR14</strain>
    </source>
</reference>
<dbReference type="GO" id="GO:0016706">
    <property type="term" value="F:2-oxoglutarate-dependent dioxygenase activity"/>
    <property type="evidence" value="ECO:0007669"/>
    <property type="project" value="UniProtKB-ARBA"/>
</dbReference>
<comment type="caution">
    <text evidence="6">The sequence shown here is derived from an EMBL/GenBank/DDBJ whole genome shotgun (WGS) entry which is preliminary data.</text>
</comment>